<protein>
    <submittedName>
        <fullName evidence="1">Interleukin-1 receptor-associated kinase 4 (Predicted), isoform CRA_c</fullName>
    </submittedName>
</protein>
<gene>
    <name evidence="1" type="primary">Irak4_predicted</name>
    <name evidence="1" type="ORF">rCG_59211</name>
</gene>
<evidence type="ECO:0000313" key="2">
    <source>
        <dbReference type="Proteomes" id="UP000234681"/>
    </source>
</evidence>
<proteinExistence type="predicted"/>
<dbReference type="GO" id="GO:0016301">
    <property type="term" value="F:kinase activity"/>
    <property type="evidence" value="ECO:0007669"/>
    <property type="project" value="UniProtKB-KW"/>
</dbReference>
<name>A6K7U8_RAT</name>
<sequence>MVEISTEELKQQFDQEIKVMANSANPTSNFLQSFGPALSYHKP</sequence>
<organism evidence="1 2">
    <name type="scientific">Rattus norvegicus</name>
    <name type="common">Rat</name>
    <dbReference type="NCBI Taxonomy" id="10116"/>
    <lineage>
        <taxon>Eukaryota</taxon>
        <taxon>Metazoa</taxon>
        <taxon>Chordata</taxon>
        <taxon>Craniata</taxon>
        <taxon>Vertebrata</taxon>
        <taxon>Euteleostomi</taxon>
        <taxon>Mammalia</taxon>
        <taxon>Eutheria</taxon>
        <taxon>Euarchontoglires</taxon>
        <taxon>Glires</taxon>
        <taxon>Rodentia</taxon>
        <taxon>Myomorpha</taxon>
        <taxon>Muroidea</taxon>
        <taxon>Muridae</taxon>
        <taxon>Murinae</taxon>
        <taxon>Rattus</taxon>
    </lineage>
</organism>
<dbReference type="AlphaFoldDB" id="A6K7U8"/>
<evidence type="ECO:0000313" key="1">
    <source>
        <dbReference type="EMBL" id="EDL76642.1"/>
    </source>
</evidence>
<keyword evidence="1" id="KW-0675">Receptor</keyword>
<dbReference type="EMBL" id="CH474027">
    <property type="protein sequence ID" value="EDL76642.1"/>
    <property type="molecule type" value="Genomic_DNA"/>
</dbReference>
<keyword evidence="1" id="KW-0418">Kinase</keyword>
<reference evidence="2" key="1">
    <citation type="submission" date="2005-09" db="EMBL/GenBank/DDBJ databases">
        <authorList>
            <person name="Mural R.J."/>
            <person name="Li P.W."/>
            <person name="Adams M.D."/>
            <person name="Amanatides P.G."/>
            <person name="Baden-Tillson H."/>
            <person name="Barnstead M."/>
            <person name="Chin S.H."/>
            <person name="Dew I."/>
            <person name="Evans C.A."/>
            <person name="Ferriera S."/>
            <person name="Flanigan M."/>
            <person name="Fosler C."/>
            <person name="Glodek A."/>
            <person name="Gu Z."/>
            <person name="Holt R.A."/>
            <person name="Jennings D."/>
            <person name="Kraft C.L."/>
            <person name="Lu F."/>
            <person name="Nguyen T."/>
            <person name="Nusskern D.R."/>
            <person name="Pfannkoch C.M."/>
            <person name="Sitter C."/>
            <person name="Sutton G.G."/>
            <person name="Venter J.C."/>
            <person name="Wang Z."/>
            <person name="Woodage T."/>
            <person name="Zheng X.H."/>
            <person name="Zhong F."/>
        </authorList>
    </citation>
    <scope>NUCLEOTIDE SEQUENCE [LARGE SCALE GENOMIC DNA]</scope>
    <source>
        <strain>BN</strain>
        <strain evidence="2">Sprague-Dawley</strain>
    </source>
</reference>
<dbReference type="Proteomes" id="UP000234681">
    <property type="component" value="Chromosome 7"/>
</dbReference>
<accession>A6K7U8</accession>
<keyword evidence="1" id="KW-0808">Transferase</keyword>